<dbReference type="Proteomes" id="UP001174136">
    <property type="component" value="Unassembled WGS sequence"/>
</dbReference>
<evidence type="ECO:0000313" key="1">
    <source>
        <dbReference type="EMBL" id="KAK0140917.1"/>
    </source>
</evidence>
<dbReference type="AlphaFoldDB" id="A0AA47NYU4"/>
<sequence length="167" mass="18012">MNVIGECYQILFRQHGPQRFLSPPVQSAAPAARRALRHCEQIRAIENAPKPFKVKVHGKLPVCLEAGALTMVPVTCPQLESAEFLLEPLGFDGEQLPEGLLLSPTLVPAKRGFLYAPVVNVGSTKVWLSPRRPIGTTLPAIRVSAAVLVIGSVDFEICAGRLIVTIG</sequence>
<gene>
    <name evidence="1" type="ORF">N1851_022093</name>
</gene>
<accession>A0AA47NYU4</accession>
<dbReference type="EMBL" id="JAOPHQ010003997">
    <property type="protein sequence ID" value="KAK0140917.1"/>
    <property type="molecule type" value="Genomic_DNA"/>
</dbReference>
<name>A0AA47NYU4_MERPO</name>
<organism evidence="1 2">
    <name type="scientific">Merluccius polli</name>
    <name type="common">Benguela hake</name>
    <name type="synonym">Merluccius cadenati</name>
    <dbReference type="NCBI Taxonomy" id="89951"/>
    <lineage>
        <taxon>Eukaryota</taxon>
        <taxon>Metazoa</taxon>
        <taxon>Chordata</taxon>
        <taxon>Craniata</taxon>
        <taxon>Vertebrata</taxon>
        <taxon>Euteleostomi</taxon>
        <taxon>Actinopterygii</taxon>
        <taxon>Neopterygii</taxon>
        <taxon>Teleostei</taxon>
        <taxon>Neoteleostei</taxon>
        <taxon>Acanthomorphata</taxon>
        <taxon>Zeiogadaria</taxon>
        <taxon>Gadariae</taxon>
        <taxon>Gadiformes</taxon>
        <taxon>Gadoidei</taxon>
        <taxon>Merlucciidae</taxon>
        <taxon>Merluccius</taxon>
    </lineage>
</organism>
<protein>
    <submittedName>
        <fullName evidence="1">Uncharacterized protein</fullName>
    </submittedName>
</protein>
<proteinExistence type="predicted"/>
<keyword evidence="2" id="KW-1185">Reference proteome</keyword>
<comment type="caution">
    <text evidence="1">The sequence shown here is derived from an EMBL/GenBank/DDBJ whole genome shotgun (WGS) entry which is preliminary data.</text>
</comment>
<evidence type="ECO:0000313" key="2">
    <source>
        <dbReference type="Proteomes" id="UP001174136"/>
    </source>
</evidence>
<reference evidence="1" key="1">
    <citation type="journal article" date="2023" name="Front. Mar. Sci.">
        <title>A new Merluccius polli reference genome to investigate the effects of global change in West African waters.</title>
        <authorList>
            <person name="Mateo J.L."/>
            <person name="Blanco-Fernandez C."/>
            <person name="Garcia-Vazquez E."/>
            <person name="Machado-Schiaffino G."/>
        </authorList>
    </citation>
    <scope>NUCLEOTIDE SEQUENCE</scope>
    <source>
        <strain evidence="1">C29</strain>
        <tissue evidence="1">Fin</tissue>
    </source>
</reference>